<protein>
    <submittedName>
        <fullName evidence="11">Uncharacterized protein</fullName>
    </submittedName>
</protein>
<dbReference type="GO" id="GO:0016075">
    <property type="term" value="P:rRNA catabolic process"/>
    <property type="evidence" value="ECO:0007669"/>
    <property type="project" value="TreeGrafter"/>
</dbReference>
<dbReference type="EMBL" id="BRXU01000004">
    <property type="protein sequence ID" value="GLC51714.1"/>
    <property type="molecule type" value="Genomic_DNA"/>
</dbReference>
<dbReference type="GO" id="GO:0006364">
    <property type="term" value="P:rRNA processing"/>
    <property type="evidence" value="ECO:0007669"/>
    <property type="project" value="UniProtKB-KW"/>
</dbReference>
<dbReference type="PANTHER" id="PTHR11953">
    <property type="entry name" value="EXOSOME COMPLEX COMPONENT"/>
    <property type="match status" value="1"/>
</dbReference>
<dbReference type="InterPro" id="IPR015847">
    <property type="entry name" value="ExoRNase_PH_dom2"/>
</dbReference>
<dbReference type="Pfam" id="PF03725">
    <property type="entry name" value="RNase_PH_C"/>
    <property type="match status" value="1"/>
</dbReference>
<dbReference type="InterPro" id="IPR027408">
    <property type="entry name" value="PNPase/RNase_PH_dom_sf"/>
</dbReference>
<evidence type="ECO:0000313" key="11">
    <source>
        <dbReference type="EMBL" id="GLC51714.1"/>
    </source>
</evidence>
<evidence type="ECO:0000256" key="6">
    <source>
        <dbReference type="ARBA" id="ARBA00022835"/>
    </source>
</evidence>
<dbReference type="InterPro" id="IPR036345">
    <property type="entry name" value="ExoRNase_PH_dom2_sf"/>
</dbReference>
<dbReference type="InterPro" id="IPR001247">
    <property type="entry name" value="ExoRNase_PH_dom1"/>
</dbReference>
<dbReference type="Pfam" id="PF01138">
    <property type="entry name" value="RNase_PH"/>
    <property type="match status" value="1"/>
</dbReference>
<evidence type="ECO:0000256" key="7">
    <source>
        <dbReference type="ARBA" id="ARBA00022884"/>
    </source>
</evidence>
<dbReference type="OrthoDB" id="27298at2759"/>
<evidence type="ECO:0000256" key="3">
    <source>
        <dbReference type="ARBA" id="ARBA00006678"/>
    </source>
</evidence>
<sequence length="240" mass="24873">MTDPMDASTSGNRADGRGPEEFRTVFIKTGVLSQAKGSAYVEFGTSKIMVGVFGPRQSEVKLGFTDTGRLNCEVRLTSFAAHKLAKAGQGQVESSAAQALQQALEAAVQLDKFPKAVFDVSAMVLEAGGSDLAVLITAASVALAEAGVELYDLVPAVHVSKQGGQLLLDPSLDECGAEEGSMLVALMPELNEVTSLAVVGLWADSEMREGLELALGGCGQLKAVMREALMAAVEEPAGAA</sequence>
<keyword evidence="8" id="KW-0539">Nucleus</keyword>
<dbReference type="PANTHER" id="PTHR11953:SF2">
    <property type="entry name" value="EXOSOME COMPLEX COMPONENT MTR3"/>
    <property type="match status" value="1"/>
</dbReference>
<evidence type="ECO:0000256" key="4">
    <source>
        <dbReference type="ARBA" id="ARBA00022490"/>
    </source>
</evidence>
<dbReference type="GO" id="GO:0071051">
    <property type="term" value="P:poly(A)-dependent snoRNA 3'-end processing"/>
    <property type="evidence" value="ECO:0007669"/>
    <property type="project" value="TreeGrafter"/>
</dbReference>
<evidence type="ECO:0000256" key="1">
    <source>
        <dbReference type="ARBA" id="ARBA00004123"/>
    </source>
</evidence>
<proteinExistence type="inferred from homology"/>
<dbReference type="InterPro" id="IPR020568">
    <property type="entry name" value="Ribosomal_Su5_D2-typ_SF"/>
</dbReference>
<dbReference type="GO" id="GO:0034475">
    <property type="term" value="P:U4 snRNA 3'-end processing"/>
    <property type="evidence" value="ECO:0007669"/>
    <property type="project" value="TreeGrafter"/>
</dbReference>
<evidence type="ECO:0000256" key="2">
    <source>
        <dbReference type="ARBA" id="ARBA00004496"/>
    </source>
</evidence>
<dbReference type="Gene3D" id="3.30.230.70">
    <property type="entry name" value="GHMP Kinase, N-terminal domain"/>
    <property type="match status" value="1"/>
</dbReference>
<dbReference type="InterPro" id="IPR050080">
    <property type="entry name" value="RNase_PH"/>
</dbReference>
<dbReference type="GO" id="GO:0003723">
    <property type="term" value="F:RNA binding"/>
    <property type="evidence" value="ECO:0007669"/>
    <property type="project" value="UniProtKB-KW"/>
</dbReference>
<dbReference type="SUPFAM" id="SSF54211">
    <property type="entry name" value="Ribosomal protein S5 domain 2-like"/>
    <property type="match status" value="1"/>
</dbReference>
<feature type="domain" description="Exoribonuclease phosphorolytic" evidence="9">
    <location>
        <begin position="21"/>
        <end position="149"/>
    </location>
</feature>
<keyword evidence="4" id="KW-0963">Cytoplasm</keyword>
<keyword evidence="12" id="KW-1185">Reference proteome</keyword>
<keyword evidence="7" id="KW-0694">RNA-binding</keyword>
<organism evidence="11 12">
    <name type="scientific">Pleodorina starrii</name>
    <dbReference type="NCBI Taxonomy" id="330485"/>
    <lineage>
        <taxon>Eukaryota</taxon>
        <taxon>Viridiplantae</taxon>
        <taxon>Chlorophyta</taxon>
        <taxon>core chlorophytes</taxon>
        <taxon>Chlorophyceae</taxon>
        <taxon>CS clade</taxon>
        <taxon>Chlamydomonadales</taxon>
        <taxon>Volvocaceae</taxon>
        <taxon>Pleodorina</taxon>
    </lineage>
</organism>
<comment type="similarity">
    <text evidence="3">Belongs to the RNase PH family.</text>
</comment>
<evidence type="ECO:0000256" key="8">
    <source>
        <dbReference type="ARBA" id="ARBA00023242"/>
    </source>
</evidence>
<keyword evidence="6" id="KW-0271">Exosome</keyword>
<evidence type="ECO:0000259" key="9">
    <source>
        <dbReference type="Pfam" id="PF01138"/>
    </source>
</evidence>
<dbReference type="Proteomes" id="UP001165080">
    <property type="component" value="Unassembled WGS sequence"/>
</dbReference>
<dbReference type="GO" id="GO:0000177">
    <property type="term" value="C:cytoplasmic exosome (RNase complex)"/>
    <property type="evidence" value="ECO:0007669"/>
    <property type="project" value="TreeGrafter"/>
</dbReference>
<reference evidence="11 12" key="1">
    <citation type="journal article" date="2023" name="Commun. Biol.">
        <title>Reorganization of the ancestral sex-determining regions during the evolution of trioecy in Pleodorina starrii.</title>
        <authorList>
            <person name="Takahashi K."/>
            <person name="Suzuki S."/>
            <person name="Kawai-Toyooka H."/>
            <person name="Yamamoto K."/>
            <person name="Hamaji T."/>
            <person name="Ootsuki R."/>
            <person name="Yamaguchi H."/>
            <person name="Kawachi M."/>
            <person name="Higashiyama T."/>
            <person name="Nozaki H."/>
        </authorList>
    </citation>
    <scope>NUCLEOTIDE SEQUENCE [LARGE SCALE GENOMIC DNA]</scope>
    <source>
        <strain evidence="11 12">NIES-4479</strain>
    </source>
</reference>
<name>A0A9W6BGP4_9CHLO</name>
<dbReference type="GO" id="GO:0000176">
    <property type="term" value="C:nuclear exosome (RNase complex)"/>
    <property type="evidence" value="ECO:0007669"/>
    <property type="project" value="TreeGrafter"/>
</dbReference>
<dbReference type="CDD" id="cd11371">
    <property type="entry name" value="RNase_PH_MTR3"/>
    <property type="match status" value="1"/>
</dbReference>
<accession>A0A9W6BGP4</accession>
<comment type="subcellular location">
    <subcellularLocation>
        <location evidence="2">Cytoplasm</location>
    </subcellularLocation>
    <subcellularLocation>
        <location evidence="1">Nucleus</location>
    </subcellularLocation>
</comment>
<gene>
    <name evidence="11" type="primary">PLEST005018</name>
    <name evidence="11" type="ORF">PLESTB_000532000</name>
</gene>
<evidence type="ECO:0000259" key="10">
    <source>
        <dbReference type="Pfam" id="PF03725"/>
    </source>
</evidence>
<dbReference type="AlphaFoldDB" id="A0A9W6BGP4"/>
<dbReference type="SUPFAM" id="SSF55666">
    <property type="entry name" value="Ribonuclease PH domain 2-like"/>
    <property type="match status" value="1"/>
</dbReference>
<keyword evidence="5" id="KW-0698">rRNA processing</keyword>
<comment type="caution">
    <text evidence="11">The sequence shown here is derived from an EMBL/GenBank/DDBJ whole genome shotgun (WGS) entry which is preliminary data.</text>
</comment>
<dbReference type="GO" id="GO:0071028">
    <property type="term" value="P:nuclear mRNA surveillance"/>
    <property type="evidence" value="ECO:0007669"/>
    <property type="project" value="TreeGrafter"/>
</dbReference>
<dbReference type="GO" id="GO:0005730">
    <property type="term" value="C:nucleolus"/>
    <property type="evidence" value="ECO:0007669"/>
    <property type="project" value="TreeGrafter"/>
</dbReference>
<evidence type="ECO:0000256" key="5">
    <source>
        <dbReference type="ARBA" id="ARBA00022552"/>
    </source>
</evidence>
<feature type="domain" description="Exoribonuclease phosphorolytic" evidence="10">
    <location>
        <begin position="153"/>
        <end position="215"/>
    </location>
</feature>
<evidence type="ECO:0000313" key="12">
    <source>
        <dbReference type="Proteomes" id="UP001165080"/>
    </source>
</evidence>